<organism evidence="1 2">
    <name type="scientific">Neolentinus lepideus HHB14362 ss-1</name>
    <dbReference type="NCBI Taxonomy" id="1314782"/>
    <lineage>
        <taxon>Eukaryota</taxon>
        <taxon>Fungi</taxon>
        <taxon>Dikarya</taxon>
        <taxon>Basidiomycota</taxon>
        <taxon>Agaricomycotina</taxon>
        <taxon>Agaricomycetes</taxon>
        <taxon>Gloeophyllales</taxon>
        <taxon>Gloeophyllaceae</taxon>
        <taxon>Neolentinus</taxon>
    </lineage>
</organism>
<reference evidence="1 2" key="1">
    <citation type="journal article" date="2016" name="Mol. Biol. Evol.">
        <title>Comparative Genomics of Early-Diverging Mushroom-Forming Fungi Provides Insights into the Origins of Lignocellulose Decay Capabilities.</title>
        <authorList>
            <person name="Nagy L.G."/>
            <person name="Riley R."/>
            <person name="Tritt A."/>
            <person name="Adam C."/>
            <person name="Daum C."/>
            <person name="Floudas D."/>
            <person name="Sun H."/>
            <person name="Yadav J.S."/>
            <person name="Pangilinan J."/>
            <person name="Larsson K.H."/>
            <person name="Matsuura K."/>
            <person name="Barry K."/>
            <person name="Labutti K."/>
            <person name="Kuo R."/>
            <person name="Ohm R.A."/>
            <person name="Bhattacharya S.S."/>
            <person name="Shirouzu T."/>
            <person name="Yoshinaga Y."/>
            <person name="Martin F.M."/>
            <person name="Grigoriev I.V."/>
            <person name="Hibbett D.S."/>
        </authorList>
    </citation>
    <scope>NUCLEOTIDE SEQUENCE [LARGE SCALE GENOMIC DNA]</scope>
    <source>
        <strain evidence="1 2">HHB14362 ss-1</strain>
    </source>
</reference>
<gene>
    <name evidence="1" type="ORF">NEOLEDRAFT_1130046</name>
</gene>
<accession>A0A165UFP2</accession>
<evidence type="ECO:0000313" key="2">
    <source>
        <dbReference type="Proteomes" id="UP000076761"/>
    </source>
</evidence>
<keyword evidence="2" id="KW-1185">Reference proteome</keyword>
<dbReference type="AlphaFoldDB" id="A0A165UFP2"/>
<dbReference type="Proteomes" id="UP000076761">
    <property type="component" value="Unassembled WGS sequence"/>
</dbReference>
<dbReference type="STRING" id="1314782.A0A165UFP2"/>
<dbReference type="InParanoid" id="A0A165UFP2"/>
<evidence type="ECO:0000313" key="1">
    <source>
        <dbReference type="EMBL" id="KZT28081.1"/>
    </source>
</evidence>
<dbReference type="EMBL" id="KV425559">
    <property type="protein sequence ID" value="KZT28081.1"/>
    <property type="molecule type" value="Genomic_DNA"/>
</dbReference>
<proteinExistence type="predicted"/>
<name>A0A165UFP2_9AGAM</name>
<sequence>MAVRASSTVTHLSSGETRVEIAKKTPALLEIIHETPKDPEVMELAIVVFAMPLAPWWTLKIHLTQRSSDTSTTSCGLVAELKKPSASHYLNSHTVDFVPLLRPRRIRAIGLFPRRASIQRHE</sequence>
<protein>
    <submittedName>
        <fullName evidence="1">Uncharacterized protein</fullName>
    </submittedName>
</protein>
<dbReference type="OrthoDB" id="341421at2759"/>